<dbReference type="EMBL" id="PXYV01000001">
    <property type="protein sequence ID" value="PSR24156.1"/>
    <property type="molecule type" value="Genomic_DNA"/>
</dbReference>
<keyword evidence="10 12" id="KW-0486">Methionine biosynthesis</keyword>
<dbReference type="EC" id="1.5.1.5" evidence="12"/>
<evidence type="ECO:0000259" key="13">
    <source>
        <dbReference type="Pfam" id="PF00763"/>
    </source>
</evidence>
<evidence type="ECO:0000256" key="8">
    <source>
        <dbReference type="ARBA" id="ARBA00023002"/>
    </source>
</evidence>
<dbReference type="CDD" id="cd01080">
    <property type="entry name" value="NAD_bind_m-THF_DH_Cyclohyd"/>
    <property type="match status" value="1"/>
</dbReference>
<dbReference type="InterPro" id="IPR036291">
    <property type="entry name" value="NAD(P)-bd_dom_sf"/>
</dbReference>
<keyword evidence="7 12" id="KW-0521">NADP</keyword>
<dbReference type="HAMAP" id="MF_01576">
    <property type="entry name" value="THF_DHG_CYH"/>
    <property type="match status" value="1"/>
</dbReference>
<comment type="catalytic activity">
    <reaction evidence="12">
        <text>(6R)-5,10-methylene-5,6,7,8-tetrahydrofolate + NADP(+) = (6R)-5,10-methenyltetrahydrofolate + NADPH</text>
        <dbReference type="Rhea" id="RHEA:22812"/>
        <dbReference type="ChEBI" id="CHEBI:15636"/>
        <dbReference type="ChEBI" id="CHEBI:57455"/>
        <dbReference type="ChEBI" id="CHEBI:57783"/>
        <dbReference type="ChEBI" id="CHEBI:58349"/>
        <dbReference type="EC" id="1.5.1.5"/>
    </reaction>
</comment>
<comment type="pathway">
    <text evidence="1 12">One-carbon metabolism; tetrahydrofolate interconversion.</text>
</comment>
<accession>A0A2T2WPJ7</accession>
<evidence type="ECO:0000256" key="9">
    <source>
        <dbReference type="ARBA" id="ARBA00023102"/>
    </source>
</evidence>
<comment type="function">
    <text evidence="12">Catalyzes the oxidation of 5,10-methylenetetrahydrofolate to 5,10-methenyltetrahydrofolate and then the hydrolysis of 5,10-methenyltetrahydrofolate to 10-formyltetrahydrofolate.</text>
</comment>
<sequence length="283" mass="30069">MTVRLEGKIVADAIRQRVRRAVEQCQQDSGLKPGLAVVLVGDDPASEIYVRQKHKAATSVGIESYQHHLNAEVTTEAVCETVAALNRDPKVHGILVQLPLPPHIDRDQVLQAIAVEKDVDGLTRASQGALMQNRPGLRPCTPLGIIDLLAFYHIPIAGQRAVIVGRSSLVGLPVALMLQQQDATITIVHSRTVQAQAVTATADILVVAAGQPRLVTRSWVKEGAVVVDVGIHRTSQGLIGDVATKELEGYAAAVTPVPGGVGPMTIAELMHNTWQAFDGGGSD</sequence>
<evidence type="ECO:0000256" key="4">
    <source>
        <dbReference type="ARBA" id="ARBA00022605"/>
    </source>
</evidence>
<keyword evidence="6 12" id="KW-0378">Hydrolase</keyword>
<evidence type="ECO:0000259" key="14">
    <source>
        <dbReference type="Pfam" id="PF02882"/>
    </source>
</evidence>
<evidence type="ECO:0000256" key="12">
    <source>
        <dbReference type="HAMAP-Rule" id="MF_01576"/>
    </source>
</evidence>
<dbReference type="GO" id="GO:0005829">
    <property type="term" value="C:cytosol"/>
    <property type="evidence" value="ECO:0007669"/>
    <property type="project" value="TreeGrafter"/>
</dbReference>
<dbReference type="InterPro" id="IPR020631">
    <property type="entry name" value="THF_DH/CycHdrlase_NAD-bd_dom"/>
</dbReference>
<comment type="caution">
    <text evidence="12">Lacks conserved residue(s) required for the propagation of feature annotation.</text>
</comment>
<dbReference type="Pfam" id="PF02882">
    <property type="entry name" value="THF_DHG_CYH_C"/>
    <property type="match status" value="1"/>
</dbReference>
<feature type="binding site" evidence="12">
    <location>
        <position position="231"/>
    </location>
    <ligand>
        <name>NADP(+)</name>
        <dbReference type="ChEBI" id="CHEBI:58349"/>
    </ligand>
</feature>
<dbReference type="Gene3D" id="3.40.50.720">
    <property type="entry name" value="NAD(P)-binding Rossmann-like Domain"/>
    <property type="match status" value="1"/>
</dbReference>
<evidence type="ECO:0000256" key="11">
    <source>
        <dbReference type="ARBA" id="ARBA00023268"/>
    </source>
</evidence>
<dbReference type="InterPro" id="IPR020867">
    <property type="entry name" value="THF_DH/CycHdrlase_CS"/>
</dbReference>
<organism evidence="15 16">
    <name type="scientific">Sulfobacillus acidophilus</name>
    <dbReference type="NCBI Taxonomy" id="53633"/>
    <lineage>
        <taxon>Bacteria</taxon>
        <taxon>Bacillati</taxon>
        <taxon>Bacillota</taxon>
        <taxon>Clostridia</taxon>
        <taxon>Eubacteriales</taxon>
        <taxon>Clostridiales Family XVII. Incertae Sedis</taxon>
        <taxon>Sulfobacillus</taxon>
    </lineage>
</organism>
<dbReference type="InterPro" id="IPR020630">
    <property type="entry name" value="THF_DH/CycHdrlase_cat_dom"/>
</dbReference>
<comment type="catalytic activity">
    <reaction evidence="12">
        <text>(6R)-5,10-methenyltetrahydrofolate + H2O = (6R)-10-formyltetrahydrofolate + H(+)</text>
        <dbReference type="Rhea" id="RHEA:23700"/>
        <dbReference type="ChEBI" id="CHEBI:15377"/>
        <dbReference type="ChEBI" id="CHEBI:15378"/>
        <dbReference type="ChEBI" id="CHEBI:57455"/>
        <dbReference type="ChEBI" id="CHEBI:195366"/>
        <dbReference type="EC" id="3.5.4.9"/>
    </reaction>
</comment>
<evidence type="ECO:0000256" key="7">
    <source>
        <dbReference type="ARBA" id="ARBA00022857"/>
    </source>
</evidence>
<dbReference type="PRINTS" id="PR00085">
    <property type="entry name" value="THFDHDRGNASE"/>
</dbReference>
<dbReference type="SUPFAM" id="SSF53223">
    <property type="entry name" value="Aminoacid dehydrogenase-like, N-terminal domain"/>
    <property type="match status" value="1"/>
</dbReference>
<keyword evidence="3 12" id="KW-0554">One-carbon metabolism</keyword>
<dbReference type="Pfam" id="PF00763">
    <property type="entry name" value="THF_DHG_CYH"/>
    <property type="match status" value="1"/>
</dbReference>
<dbReference type="InterPro" id="IPR000672">
    <property type="entry name" value="THF_DH/CycHdrlase"/>
</dbReference>
<evidence type="ECO:0000313" key="15">
    <source>
        <dbReference type="EMBL" id="PSR24156.1"/>
    </source>
</evidence>
<dbReference type="GO" id="GO:0006164">
    <property type="term" value="P:purine nucleotide biosynthetic process"/>
    <property type="evidence" value="ECO:0007669"/>
    <property type="project" value="UniProtKB-KW"/>
</dbReference>
<dbReference type="PANTHER" id="PTHR48099:SF5">
    <property type="entry name" value="C-1-TETRAHYDROFOLATE SYNTHASE, CYTOPLASMIC"/>
    <property type="match status" value="1"/>
</dbReference>
<keyword evidence="5 12" id="KW-0658">Purine biosynthesis</keyword>
<dbReference type="SUPFAM" id="SSF51735">
    <property type="entry name" value="NAD(P)-binding Rossmann-fold domains"/>
    <property type="match status" value="1"/>
</dbReference>
<dbReference type="Gene3D" id="3.40.50.10860">
    <property type="entry name" value="Leucine Dehydrogenase, chain A, domain 1"/>
    <property type="match status" value="1"/>
</dbReference>
<name>A0A2T2WPJ7_9FIRM</name>
<reference evidence="15 16" key="1">
    <citation type="journal article" date="2014" name="BMC Genomics">
        <title>Comparison of environmental and isolate Sulfobacillus genomes reveals diverse carbon, sulfur, nitrogen, and hydrogen metabolisms.</title>
        <authorList>
            <person name="Justice N.B."/>
            <person name="Norman A."/>
            <person name="Brown C.T."/>
            <person name="Singh A."/>
            <person name="Thomas B.C."/>
            <person name="Banfield J.F."/>
        </authorList>
    </citation>
    <scope>NUCLEOTIDE SEQUENCE [LARGE SCALE GENOMIC DNA]</scope>
    <source>
        <strain evidence="15">AMDSBA3</strain>
    </source>
</reference>
<evidence type="ECO:0000256" key="5">
    <source>
        <dbReference type="ARBA" id="ARBA00022755"/>
    </source>
</evidence>
<dbReference type="GO" id="GO:0009086">
    <property type="term" value="P:methionine biosynthetic process"/>
    <property type="evidence" value="ECO:0007669"/>
    <property type="project" value="UniProtKB-KW"/>
</dbReference>
<comment type="subunit">
    <text evidence="2 12">Homodimer.</text>
</comment>
<dbReference type="GO" id="GO:0035999">
    <property type="term" value="P:tetrahydrofolate interconversion"/>
    <property type="evidence" value="ECO:0007669"/>
    <property type="project" value="UniProtKB-UniRule"/>
</dbReference>
<evidence type="ECO:0000256" key="1">
    <source>
        <dbReference type="ARBA" id="ARBA00004777"/>
    </source>
</evidence>
<keyword evidence="9 12" id="KW-0368">Histidine biosynthesis</keyword>
<keyword evidence="4 12" id="KW-0028">Amino-acid biosynthesis</keyword>
<evidence type="ECO:0000256" key="10">
    <source>
        <dbReference type="ARBA" id="ARBA00023167"/>
    </source>
</evidence>
<dbReference type="PANTHER" id="PTHR48099">
    <property type="entry name" value="C-1-TETRAHYDROFOLATE SYNTHASE, CYTOPLASMIC-RELATED"/>
    <property type="match status" value="1"/>
</dbReference>
<dbReference type="NCBIfam" id="NF010783">
    <property type="entry name" value="PRK14186.1"/>
    <property type="match status" value="1"/>
</dbReference>
<gene>
    <name evidence="12" type="primary">folD</name>
    <name evidence="15" type="ORF">C7B45_00665</name>
</gene>
<dbReference type="UniPathway" id="UPA00193"/>
<comment type="similarity">
    <text evidence="12">Belongs to the tetrahydrofolate dehydrogenase/cyclohydrolase family.</text>
</comment>
<dbReference type="GO" id="GO:0000105">
    <property type="term" value="P:L-histidine biosynthetic process"/>
    <property type="evidence" value="ECO:0007669"/>
    <property type="project" value="UniProtKB-KW"/>
</dbReference>
<evidence type="ECO:0000256" key="3">
    <source>
        <dbReference type="ARBA" id="ARBA00022563"/>
    </source>
</evidence>
<dbReference type="EC" id="3.5.4.9" evidence="12"/>
<comment type="caution">
    <text evidence="15">The sequence shown here is derived from an EMBL/GenBank/DDBJ whole genome shotgun (WGS) entry which is preliminary data.</text>
</comment>
<evidence type="ECO:0000313" key="16">
    <source>
        <dbReference type="Proteomes" id="UP000241848"/>
    </source>
</evidence>
<feature type="domain" description="Tetrahydrofolate dehydrogenase/cyclohydrolase catalytic" evidence="13">
    <location>
        <begin position="5"/>
        <end position="120"/>
    </location>
</feature>
<dbReference type="GO" id="GO:0004488">
    <property type="term" value="F:methylenetetrahydrofolate dehydrogenase (NADP+) activity"/>
    <property type="evidence" value="ECO:0007669"/>
    <property type="project" value="UniProtKB-UniRule"/>
</dbReference>
<dbReference type="FunFam" id="3.40.50.10860:FF:000005">
    <property type="entry name" value="C-1-tetrahydrofolate synthase, cytoplasmic, putative"/>
    <property type="match status" value="1"/>
</dbReference>
<protein>
    <recommendedName>
        <fullName evidence="12">Bifunctional protein FolD</fullName>
    </recommendedName>
    <domain>
        <recommendedName>
            <fullName evidence="12">Methylenetetrahydrofolate dehydrogenase</fullName>
            <ecNumber evidence="12">1.5.1.5</ecNumber>
        </recommendedName>
    </domain>
    <domain>
        <recommendedName>
            <fullName evidence="12">Methenyltetrahydrofolate cyclohydrolase</fullName>
            <ecNumber evidence="12">3.5.4.9</ecNumber>
        </recommendedName>
    </domain>
</protein>
<feature type="domain" description="Tetrahydrofolate dehydrogenase/cyclohydrolase NAD(P)-binding" evidence="14">
    <location>
        <begin position="139"/>
        <end position="277"/>
    </location>
</feature>
<proteinExistence type="inferred from homology"/>
<feature type="binding site" evidence="12">
    <location>
        <begin position="165"/>
        <end position="167"/>
    </location>
    <ligand>
        <name>NADP(+)</name>
        <dbReference type="ChEBI" id="CHEBI:58349"/>
    </ligand>
</feature>
<dbReference type="AlphaFoldDB" id="A0A2T2WPJ7"/>
<keyword evidence="11 12" id="KW-0511">Multifunctional enzyme</keyword>
<dbReference type="GO" id="GO:0004477">
    <property type="term" value="F:methenyltetrahydrofolate cyclohydrolase activity"/>
    <property type="evidence" value="ECO:0007669"/>
    <property type="project" value="UniProtKB-UniRule"/>
</dbReference>
<dbReference type="PROSITE" id="PS00767">
    <property type="entry name" value="THF_DHG_CYH_2"/>
    <property type="match status" value="1"/>
</dbReference>
<dbReference type="Proteomes" id="UP000241848">
    <property type="component" value="Unassembled WGS sequence"/>
</dbReference>
<keyword evidence="8 12" id="KW-0560">Oxidoreductase</keyword>
<dbReference type="InterPro" id="IPR046346">
    <property type="entry name" value="Aminoacid_DH-like_N_sf"/>
</dbReference>
<dbReference type="FunFam" id="3.40.50.720:FF:000006">
    <property type="entry name" value="Bifunctional protein FolD"/>
    <property type="match status" value="1"/>
</dbReference>
<evidence type="ECO:0000256" key="6">
    <source>
        <dbReference type="ARBA" id="ARBA00022801"/>
    </source>
</evidence>
<evidence type="ECO:0000256" key="2">
    <source>
        <dbReference type="ARBA" id="ARBA00011738"/>
    </source>
</evidence>